<dbReference type="Pfam" id="PF02163">
    <property type="entry name" value="Peptidase_M50"/>
    <property type="match status" value="1"/>
</dbReference>
<keyword evidence="11 12" id="KW-0472">Membrane</keyword>
<reference evidence="14 15" key="1">
    <citation type="submission" date="2019-07" db="EMBL/GenBank/DDBJ databases">
        <authorList>
            <person name="Huq M.A."/>
        </authorList>
    </citation>
    <scope>NUCLEOTIDE SEQUENCE [LARGE SCALE GENOMIC DNA]</scope>
    <source>
        <strain evidence="14 15">MAH-3</strain>
    </source>
</reference>
<comment type="similarity">
    <text evidence="3">Belongs to the peptidase M50B family.</text>
</comment>
<sequence length="283" mass="32844">MLFILSFLVFFDNQFVFLIELVAVLILHEGGHYLFMKIYGYENVRMLFLPLMGAFVHGHKESYRQRESLMVVLAGPLPGIIVGIALWLLGFQYEIHWMVESAMILFAVNILNLLPILPLDGGRMLSILFFERIELFQVIFSFISSLALIAIGYFFEFYIILVFGFLMGFQVRSLHRRYLIHKGLKEDDVNFNSTYDNLSDRSYHFVKNHVLENTPGLRRFVENMEGEETKTVVANEVKNMLVPPMVQDVNDFMKVIVIIAWILAIFGPIYLMWSQGVFKGVYV</sequence>
<keyword evidence="8" id="KW-0862">Zinc</keyword>
<evidence type="ECO:0000256" key="9">
    <source>
        <dbReference type="ARBA" id="ARBA00022989"/>
    </source>
</evidence>
<name>A0A556N6U9_9FLAO</name>
<evidence type="ECO:0000256" key="2">
    <source>
        <dbReference type="ARBA" id="ARBA00004141"/>
    </source>
</evidence>
<protein>
    <recommendedName>
        <fullName evidence="13">Peptidase M50 domain-containing protein</fullName>
    </recommendedName>
</protein>
<keyword evidence="4" id="KW-0645">Protease</keyword>
<keyword evidence="9 12" id="KW-1133">Transmembrane helix</keyword>
<keyword evidence="7" id="KW-0378">Hydrolase</keyword>
<dbReference type="PANTHER" id="PTHR39188">
    <property type="entry name" value="MEMBRANE-ASSOCIATED ZINC METALLOPROTEASE M50B"/>
    <property type="match status" value="1"/>
</dbReference>
<evidence type="ECO:0000256" key="6">
    <source>
        <dbReference type="ARBA" id="ARBA00022723"/>
    </source>
</evidence>
<dbReference type="RefSeq" id="WP_144331447.1">
    <property type="nucleotide sequence ID" value="NZ_VLPL01000001.1"/>
</dbReference>
<feature type="transmembrane region" description="Helical" evidence="12">
    <location>
        <begin position="95"/>
        <end position="117"/>
    </location>
</feature>
<dbReference type="PANTHER" id="PTHR39188:SF3">
    <property type="entry name" value="STAGE IV SPORULATION PROTEIN FB"/>
    <property type="match status" value="1"/>
</dbReference>
<evidence type="ECO:0000313" key="15">
    <source>
        <dbReference type="Proteomes" id="UP000316008"/>
    </source>
</evidence>
<feature type="transmembrane region" description="Helical" evidence="12">
    <location>
        <begin position="7"/>
        <end position="26"/>
    </location>
</feature>
<evidence type="ECO:0000256" key="12">
    <source>
        <dbReference type="SAM" id="Phobius"/>
    </source>
</evidence>
<feature type="transmembrane region" description="Helical" evidence="12">
    <location>
        <begin position="255"/>
        <end position="273"/>
    </location>
</feature>
<evidence type="ECO:0000256" key="8">
    <source>
        <dbReference type="ARBA" id="ARBA00022833"/>
    </source>
</evidence>
<evidence type="ECO:0000259" key="13">
    <source>
        <dbReference type="Pfam" id="PF02163"/>
    </source>
</evidence>
<proteinExistence type="inferred from homology"/>
<dbReference type="GO" id="GO:0008237">
    <property type="term" value="F:metallopeptidase activity"/>
    <property type="evidence" value="ECO:0007669"/>
    <property type="project" value="UniProtKB-KW"/>
</dbReference>
<evidence type="ECO:0000256" key="3">
    <source>
        <dbReference type="ARBA" id="ARBA00007931"/>
    </source>
</evidence>
<dbReference type="EMBL" id="VLPL01000001">
    <property type="protein sequence ID" value="TSJ47912.1"/>
    <property type="molecule type" value="Genomic_DNA"/>
</dbReference>
<evidence type="ECO:0000256" key="11">
    <source>
        <dbReference type="ARBA" id="ARBA00023136"/>
    </source>
</evidence>
<dbReference type="Proteomes" id="UP000316008">
    <property type="component" value="Unassembled WGS sequence"/>
</dbReference>
<gene>
    <name evidence="14" type="ORF">FO442_01925</name>
</gene>
<evidence type="ECO:0000256" key="7">
    <source>
        <dbReference type="ARBA" id="ARBA00022801"/>
    </source>
</evidence>
<dbReference type="AlphaFoldDB" id="A0A556N6U9"/>
<evidence type="ECO:0000256" key="10">
    <source>
        <dbReference type="ARBA" id="ARBA00023049"/>
    </source>
</evidence>
<keyword evidence="6" id="KW-0479">Metal-binding</keyword>
<accession>A0A556N6U9</accession>
<dbReference type="GO" id="GO:0006508">
    <property type="term" value="P:proteolysis"/>
    <property type="evidence" value="ECO:0007669"/>
    <property type="project" value="UniProtKB-KW"/>
</dbReference>
<comment type="caution">
    <text evidence="14">The sequence shown here is derived from an EMBL/GenBank/DDBJ whole genome shotgun (WGS) entry which is preliminary data.</text>
</comment>
<evidence type="ECO:0000256" key="4">
    <source>
        <dbReference type="ARBA" id="ARBA00022670"/>
    </source>
</evidence>
<keyword evidence="5 12" id="KW-0812">Transmembrane</keyword>
<dbReference type="GO" id="GO:0016020">
    <property type="term" value="C:membrane"/>
    <property type="evidence" value="ECO:0007669"/>
    <property type="project" value="UniProtKB-SubCell"/>
</dbReference>
<feature type="domain" description="Peptidase M50" evidence="13">
    <location>
        <begin position="17"/>
        <end position="91"/>
    </location>
</feature>
<evidence type="ECO:0000313" key="14">
    <source>
        <dbReference type="EMBL" id="TSJ47912.1"/>
    </source>
</evidence>
<comment type="cofactor">
    <cofactor evidence="1">
        <name>Zn(2+)</name>
        <dbReference type="ChEBI" id="CHEBI:29105"/>
    </cofactor>
</comment>
<keyword evidence="15" id="KW-1185">Reference proteome</keyword>
<feature type="transmembrane region" description="Helical" evidence="12">
    <location>
        <begin position="157"/>
        <end position="175"/>
    </location>
</feature>
<organism evidence="14 15">
    <name type="scientific">Fluviicola chungangensis</name>
    <dbReference type="NCBI Taxonomy" id="2597671"/>
    <lineage>
        <taxon>Bacteria</taxon>
        <taxon>Pseudomonadati</taxon>
        <taxon>Bacteroidota</taxon>
        <taxon>Flavobacteriia</taxon>
        <taxon>Flavobacteriales</taxon>
        <taxon>Crocinitomicaceae</taxon>
        <taxon>Fluviicola</taxon>
    </lineage>
</organism>
<dbReference type="GO" id="GO:0046872">
    <property type="term" value="F:metal ion binding"/>
    <property type="evidence" value="ECO:0007669"/>
    <property type="project" value="UniProtKB-KW"/>
</dbReference>
<comment type="subcellular location">
    <subcellularLocation>
        <location evidence="2">Membrane</location>
        <topology evidence="2">Multi-pass membrane protein</topology>
    </subcellularLocation>
</comment>
<evidence type="ECO:0000256" key="5">
    <source>
        <dbReference type="ARBA" id="ARBA00022692"/>
    </source>
</evidence>
<dbReference type="InterPro" id="IPR008915">
    <property type="entry name" value="Peptidase_M50"/>
</dbReference>
<dbReference type="OrthoDB" id="8772544at2"/>
<evidence type="ECO:0000256" key="1">
    <source>
        <dbReference type="ARBA" id="ARBA00001947"/>
    </source>
</evidence>
<keyword evidence="10" id="KW-0482">Metalloprotease</keyword>
<feature type="transmembrane region" description="Helical" evidence="12">
    <location>
        <begin position="68"/>
        <end position="89"/>
    </location>
</feature>